<dbReference type="Proteomes" id="UP001303473">
    <property type="component" value="Unassembled WGS sequence"/>
</dbReference>
<dbReference type="AlphaFoldDB" id="A0AAN6S3U3"/>
<dbReference type="PANTHER" id="PTHR46310">
    <property type="entry name" value="AMIDASE 1"/>
    <property type="match status" value="1"/>
</dbReference>
<name>A0AAN6S3U3_9PEZI</name>
<protein>
    <submittedName>
        <fullName evidence="2">Amidase signature domain protein</fullName>
    </submittedName>
</protein>
<reference evidence="3" key="1">
    <citation type="journal article" date="2023" name="Mol. Phylogenet. Evol.">
        <title>Genome-scale phylogeny and comparative genomics of the fungal order Sordariales.</title>
        <authorList>
            <person name="Hensen N."/>
            <person name="Bonometti L."/>
            <person name="Westerberg I."/>
            <person name="Brannstrom I.O."/>
            <person name="Guillou S."/>
            <person name="Cros-Aarteil S."/>
            <person name="Calhoun S."/>
            <person name="Haridas S."/>
            <person name="Kuo A."/>
            <person name="Mondo S."/>
            <person name="Pangilinan J."/>
            <person name="Riley R."/>
            <person name="LaButti K."/>
            <person name="Andreopoulos B."/>
            <person name="Lipzen A."/>
            <person name="Chen C."/>
            <person name="Yan M."/>
            <person name="Daum C."/>
            <person name="Ng V."/>
            <person name="Clum A."/>
            <person name="Steindorff A."/>
            <person name="Ohm R.A."/>
            <person name="Martin F."/>
            <person name="Silar P."/>
            <person name="Natvig D.O."/>
            <person name="Lalanne C."/>
            <person name="Gautier V."/>
            <person name="Ament-Velasquez S.L."/>
            <person name="Kruys A."/>
            <person name="Hutchinson M.I."/>
            <person name="Powell A.J."/>
            <person name="Barry K."/>
            <person name="Miller A.N."/>
            <person name="Grigoriev I.V."/>
            <person name="Debuchy R."/>
            <person name="Gladieux P."/>
            <person name="Hiltunen Thoren M."/>
            <person name="Johannesson H."/>
        </authorList>
    </citation>
    <scope>NUCLEOTIDE SEQUENCE [LARGE SCALE GENOMIC DNA]</scope>
    <source>
        <strain evidence="3">CBS 340.73</strain>
    </source>
</reference>
<gene>
    <name evidence="2" type="ORF">QBC46DRAFT_387891</name>
</gene>
<feature type="domain" description="Amidase" evidence="1">
    <location>
        <begin position="208"/>
        <end position="375"/>
    </location>
</feature>
<dbReference type="InterPro" id="IPR023631">
    <property type="entry name" value="Amidase_dom"/>
</dbReference>
<evidence type="ECO:0000313" key="2">
    <source>
        <dbReference type="EMBL" id="KAK3939440.1"/>
    </source>
</evidence>
<dbReference type="EMBL" id="MU853811">
    <property type="protein sequence ID" value="KAK3939440.1"/>
    <property type="molecule type" value="Genomic_DNA"/>
</dbReference>
<evidence type="ECO:0000259" key="1">
    <source>
        <dbReference type="Pfam" id="PF01425"/>
    </source>
</evidence>
<dbReference type="SUPFAM" id="SSF75304">
    <property type="entry name" value="Amidase signature (AS) enzymes"/>
    <property type="match status" value="1"/>
</dbReference>
<keyword evidence="3" id="KW-1185">Reference proteome</keyword>
<accession>A0AAN6S3U3</accession>
<sequence length="645" mass="70908">MTTSTATGRSALTVHPLDITFEVGDLRYLALDWAFPFRPGSREAREPCLVTVMEGQPHVTTVDRKWLEEYVVRLSECDVYDKSIFLTGLVITNVLGGDVTEDGRDYLKKMNNEWVDFICGVNPISLSKCLPPGPYFHSNSSLKPVYRLYDDEQRAFVAALRPRPNPSHIFAPLAFRGQRYDRLSIAVPPRAPSKVGARRPSLRIVAQDCYSIKGLRNSLCSSAYYDHSQPAPFTASVVQRLVDDGAEVLGLSKPGCMNGPQEDPTDVSDFLPAFNPRGDGYQAPAGSSSASAVAVASYDFVDAAVGTMDAASGSCGGRQTPSALGCGLWQFRPSQDEVYLSGMVETYGARLDTPCVLARDLATLRRIAAVWVCRSMPPPPRPLSPYKRYEIICPVDYCLPGMPNFAQQAIIDGFVTDMQIALSAPMVKLDIRDKWRTTHPAGAPDHVDHFLGNDLAARAFDYGFYHASDRFRAGHTEAYAGRPPHVTASVQRRWARGATVAGSEHKEVTRRMAVYRQWWLDHVFRPQEQGREALVILPIANVEPHYRDDMGFAPTSASSGQYYQSSAVDQLFLAPILSAPDVMVPVGEVPYLSRISKRTEFLPVVVNVLGAPGSDMALLGAVEKVMRSSGRPMAVTTGSRMFSVK</sequence>
<dbReference type="PANTHER" id="PTHR46310:SF7">
    <property type="entry name" value="AMIDASE 1"/>
    <property type="match status" value="1"/>
</dbReference>
<dbReference type="InterPro" id="IPR036928">
    <property type="entry name" value="AS_sf"/>
</dbReference>
<comment type="caution">
    <text evidence="2">The sequence shown here is derived from an EMBL/GenBank/DDBJ whole genome shotgun (WGS) entry which is preliminary data.</text>
</comment>
<organism evidence="2 3">
    <name type="scientific">Diplogelasinospora grovesii</name>
    <dbReference type="NCBI Taxonomy" id="303347"/>
    <lineage>
        <taxon>Eukaryota</taxon>
        <taxon>Fungi</taxon>
        <taxon>Dikarya</taxon>
        <taxon>Ascomycota</taxon>
        <taxon>Pezizomycotina</taxon>
        <taxon>Sordariomycetes</taxon>
        <taxon>Sordariomycetidae</taxon>
        <taxon>Sordariales</taxon>
        <taxon>Diplogelasinosporaceae</taxon>
        <taxon>Diplogelasinospora</taxon>
    </lineage>
</organism>
<evidence type="ECO:0000313" key="3">
    <source>
        <dbReference type="Proteomes" id="UP001303473"/>
    </source>
</evidence>
<dbReference type="Pfam" id="PF01425">
    <property type="entry name" value="Amidase"/>
    <property type="match status" value="1"/>
</dbReference>
<dbReference type="Gene3D" id="3.90.1300.10">
    <property type="entry name" value="Amidase signature (AS) domain"/>
    <property type="match status" value="1"/>
</dbReference>
<proteinExistence type="predicted"/>